<accession>A0A2V0NWP9</accession>
<keyword evidence="1" id="KW-0175">Coiled coil</keyword>
<gene>
    <name evidence="3" type="ORF">Rsub_04411</name>
</gene>
<feature type="region of interest" description="Disordered" evidence="2">
    <location>
        <begin position="73"/>
        <end position="106"/>
    </location>
</feature>
<name>A0A2V0NWP9_9CHLO</name>
<evidence type="ECO:0000313" key="4">
    <source>
        <dbReference type="Proteomes" id="UP000247498"/>
    </source>
</evidence>
<evidence type="ECO:0000313" key="3">
    <source>
        <dbReference type="EMBL" id="GBF92064.1"/>
    </source>
</evidence>
<proteinExistence type="predicted"/>
<dbReference type="Proteomes" id="UP000247498">
    <property type="component" value="Unassembled WGS sequence"/>
</dbReference>
<dbReference type="EMBL" id="BDRX01000029">
    <property type="protein sequence ID" value="GBF92064.1"/>
    <property type="molecule type" value="Genomic_DNA"/>
</dbReference>
<organism evidence="3 4">
    <name type="scientific">Raphidocelis subcapitata</name>
    <dbReference type="NCBI Taxonomy" id="307507"/>
    <lineage>
        <taxon>Eukaryota</taxon>
        <taxon>Viridiplantae</taxon>
        <taxon>Chlorophyta</taxon>
        <taxon>core chlorophytes</taxon>
        <taxon>Chlorophyceae</taxon>
        <taxon>CS clade</taxon>
        <taxon>Sphaeropleales</taxon>
        <taxon>Selenastraceae</taxon>
        <taxon>Raphidocelis</taxon>
    </lineage>
</organism>
<dbReference type="STRING" id="307507.A0A2V0NWP9"/>
<dbReference type="InParanoid" id="A0A2V0NWP9"/>
<feature type="coiled-coil region" evidence="1">
    <location>
        <begin position="164"/>
        <end position="219"/>
    </location>
</feature>
<comment type="caution">
    <text evidence="3">The sequence shown here is derived from an EMBL/GenBank/DDBJ whole genome shotgun (WGS) entry which is preliminary data.</text>
</comment>
<keyword evidence="4" id="KW-1185">Reference proteome</keyword>
<dbReference type="OrthoDB" id="10637685at2759"/>
<reference evidence="3 4" key="1">
    <citation type="journal article" date="2018" name="Sci. Rep.">
        <title>Raphidocelis subcapitata (=Pseudokirchneriella subcapitata) provides an insight into genome evolution and environmental adaptations in the Sphaeropleales.</title>
        <authorList>
            <person name="Suzuki S."/>
            <person name="Yamaguchi H."/>
            <person name="Nakajima N."/>
            <person name="Kawachi M."/>
        </authorList>
    </citation>
    <scope>NUCLEOTIDE SEQUENCE [LARGE SCALE GENOMIC DNA]</scope>
    <source>
        <strain evidence="3 4">NIES-35</strain>
    </source>
</reference>
<evidence type="ECO:0000256" key="1">
    <source>
        <dbReference type="SAM" id="Coils"/>
    </source>
</evidence>
<evidence type="ECO:0000256" key="2">
    <source>
        <dbReference type="SAM" id="MobiDB-lite"/>
    </source>
</evidence>
<protein>
    <submittedName>
        <fullName evidence="3">Uncharacterized protein</fullName>
    </submittedName>
</protein>
<sequence>MEAPESFYENGEVCHSLGGIELSEGALSLRNVEAVLLTAQQQHLRHLRRLQNMRRQAELTVAMHSAWQEKQIAEERRRAQHEAELKQRQAERAAQSREVEERNAAAQEAAKRVQEMWRSAIAEKLDAAKDRTEQMLHQRSLLAEFHRVQTARIEARRRRTYANRERALEERRRALLEKEAQEIRHLEQQQELKLIQEEIKKEEEALASVRREDARQRAEAEAEERALYYALKAEQRDRQLAERKQDSEYQRAVRAEEARQRAAYNQQRAAHAAAIEEARRGHLAVRLEGKMAKVETIMGQREALVREVKHVQLCMARQEQRMRSALETMQRTGKWELPADILDTAAALEAAMANTFAPAAALSREASYSISGRSSPQPQRPATPPGIIAETRVFKPCGRAGPAPPSPVRSARQEAELQRVLEEEIVREMEREQALSEEPDHEARKRLLRQFAEEREAAKARILAVGSREAEAQAEASE</sequence>
<dbReference type="AlphaFoldDB" id="A0A2V0NWP9"/>